<gene>
    <name evidence="8" type="ORF">BTW10_06825</name>
</gene>
<comment type="subcellular location">
    <subcellularLocation>
        <location evidence="1">Cell membrane</location>
        <topology evidence="1">Multi-pass membrane protein</topology>
    </subcellularLocation>
</comment>
<reference evidence="8 9" key="1">
    <citation type="submission" date="2016-12" db="EMBL/GenBank/DDBJ databases">
        <title>Draft genome sequences of strains Salinicola socius SMB35, Salinicola sp. MH3R3-1 and Chromohalobacter sp. SMB17 from the Verkhnekamsk potash mining region of Russia.</title>
        <authorList>
            <person name="Mavrodi D.V."/>
            <person name="Olsson B.E."/>
            <person name="Korsakova E.S."/>
            <person name="Pyankova A."/>
            <person name="Mavrodi O.V."/>
            <person name="Plotnikova E.G."/>
        </authorList>
    </citation>
    <scope>NUCLEOTIDE SEQUENCE [LARGE SCALE GENOMIC DNA]</scope>
    <source>
        <strain evidence="8 9">SMB17</strain>
    </source>
</reference>
<evidence type="ECO:0000313" key="8">
    <source>
        <dbReference type="EMBL" id="OLO12001.1"/>
    </source>
</evidence>
<dbReference type="SUPFAM" id="SSF81342">
    <property type="entry name" value="Transmembrane di-heme cytochromes"/>
    <property type="match status" value="1"/>
</dbReference>
<evidence type="ECO:0000256" key="5">
    <source>
        <dbReference type="ARBA" id="ARBA00023136"/>
    </source>
</evidence>
<feature type="transmembrane region" description="Helical" evidence="6">
    <location>
        <begin position="45"/>
        <end position="63"/>
    </location>
</feature>
<dbReference type="PANTHER" id="PTHR30485:SF2">
    <property type="entry name" value="BLL0597 PROTEIN"/>
    <property type="match status" value="1"/>
</dbReference>
<evidence type="ECO:0000259" key="7">
    <source>
        <dbReference type="Pfam" id="PF01292"/>
    </source>
</evidence>
<feature type="domain" description="Cytochrome b561 bacterial/Ni-hydrogenase" evidence="7">
    <location>
        <begin position="14"/>
        <end position="174"/>
    </location>
</feature>
<dbReference type="Pfam" id="PF01292">
    <property type="entry name" value="Ni_hydr_CYTB"/>
    <property type="match status" value="1"/>
</dbReference>
<dbReference type="EMBL" id="MSDQ01000015">
    <property type="protein sequence ID" value="OLO12001.1"/>
    <property type="molecule type" value="Genomic_DNA"/>
</dbReference>
<organism evidence="8 9">
    <name type="scientific">Chromohalobacter japonicus</name>
    <dbReference type="NCBI Taxonomy" id="223900"/>
    <lineage>
        <taxon>Bacteria</taxon>
        <taxon>Pseudomonadati</taxon>
        <taxon>Pseudomonadota</taxon>
        <taxon>Gammaproteobacteria</taxon>
        <taxon>Oceanospirillales</taxon>
        <taxon>Halomonadaceae</taxon>
        <taxon>Chromohalobacter</taxon>
    </lineage>
</organism>
<dbReference type="GO" id="GO:0009055">
    <property type="term" value="F:electron transfer activity"/>
    <property type="evidence" value="ECO:0007669"/>
    <property type="project" value="InterPro"/>
</dbReference>
<dbReference type="AlphaFoldDB" id="A0A1Q8TE83"/>
<name>A0A1Q8TE83_9GAMM</name>
<dbReference type="InterPro" id="IPR051542">
    <property type="entry name" value="Hydrogenase_cytochrome"/>
</dbReference>
<sequence>MTHKEKHPQKLKIWDPIVRILHWTLVIAFMTAWLSSGQWQTLHEWAGYTVGVVVVLRIIWGIIGTRHARFINFTYSPKEILQHLRNMRHGHERHYDGHNPAGSAMVFLLLGGLGLQAILGWLLTTHTFHENALIETVHPILGNALLIAAILHVIGVIISSKLTKQNIAKAMITGKKTKKRQE</sequence>
<evidence type="ECO:0000256" key="4">
    <source>
        <dbReference type="ARBA" id="ARBA00022989"/>
    </source>
</evidence>
<dbReference type="STRING" id="223900.GCA_000821045_02260"/>
<dbReference type="GO" id="GO:0022904">
    <property type="term" value="P:respiratory electron transport chain"/>
    <property type="evidence" value="ECO:0007669"/>
    <property type="project" value="InterPro"/>
</dbReference>
<keyword evidence="9" id="KW-1185">Reference proteome</keyword>
<proteinExistence type="predicted"/>
<evidence type="ECO:0000313" key="9">
    <source>
        <dbReference type="Proteomes" id="UP000186806"/>
    </source>
</evidence>
<dbReference type="InterPro" id="IPR016174">
    <property type="entry name" value="Di-haem_cyt_TM"/>
</dbReference>
<evidence type="ECO:0000256" key="2">
    <source>
        <dbReference type="ARBA" id="ARBA00022475"/>
    </source>
</evidence>
<dbReference type="InterPro" id="IPR011577">
    <property type="entry name" value="Cyt_b561_bac/Ni-Hgenase"/>
</dbReference>
<keyword evidence="3 6" id="KW-0812">Transmembrane</keyword>
<protein>
    <recommendedName>
        <fullName evidence="7">Cytochrome b561 bacterial/Ni-hydrogenase domain-containing protein</fullName>
    </recommendedName>
</protein>
<dbReference type="Proteomes" id="UP000186806">
    <property type="component" value="Unassembled WGS sequence"/>
</dbReference>
<feature type="transmembrane region" description="Helical" evidence="6">
    <location>
        <begin position="136"/>
        <end position="159"/>
    </location>
</feature>
<dbReference type="Gene3D" id="1.20.950.20">
    <property type="entry name" value="Transmembrane di-heme cytochromes, Chain C"/>
    <property type="match status" value="1"/>
</dbReference>
<evidence type="ECO:0000256" key="3">
    <source>
        <dbReference type="ARBA" id="ARBA00022692"/>
    </source>
</evidence>
<evidence type="ECO:0000256" key="6">
    <source>
        <dbReference type="SAM" id="Phobius"/>
    </source>
</evidence>
<feature type="transmembrane region" description="Helical" evidence="6">
    <location>
        <begin position="20"/>
        <end position="39"/>
    </location>
</feature>
<accession>A0A1Q8TE83</accession>
<keyword evidence="2" id="KW-1003">Cell membrane</keyword>
<evidence type="ECO:0000256" key="1">
    <source>
        <dbReference type="ARBA" id="ARBA00004651"/>
    </source>
</evidence>
<dbReference type="GO" id="GO:0020037">
    <property type="term" value="F:heme binding"/>
    <property type="evidence" value="ECO:0007669"/>
    <property type="project" value="TreeGrafter"/>
</dbReference>
<keyword evidence="5 6" id="KW-0472">Membrane</keyword>
<dbReference type="PANTHER" id="PTHR30485">
    <property type="entry name" value="NI/FE-HYDROGENASE 1 B-TYPE CYTOCHROME SUBUNIT"/>
    <property type="match status" value="1"/>
</dbReference>
<comment type="caution">
    <text evidence="8">The sequence shown here is derived from an EMBL/GenBank/DDBJ whole genome shotgun (WGS) entry which is preliminary data.</text>
</comment>
<dbReference type="GO" id="GO:0005886">
    <property type="term" value="C:plasma membrane"/>
    <property type="evidence" value="ECO:0007669"/>
    <property type="project" value="UniProtKB-SubCell"/>
</dbReference>
<keyword evidence="4 6" id="KW-1133">Transmembrane helix</keyword>
<feature type="transmembrane region" description="Helical" evidence="6">
    <location>
        <begin position="103"/>
        <end position="124"/>
    </location>
</feature>